<feature type="compositionally biased region" description="Low complexity" evidence="1">
    <location>
        <begin position="101"/>
        <end position="114"/>
    </location>
</feature>
<feature type="transmembrane region" description="Helical" evidence="2">
    <location>
        <begin position="40"/>
        <end position="58"/>
    </location>
</feature>
<accession>A0A953N6Y6</accession>
<gene>
    <name evidence="4" type="ORF">KZZ10_01065</name>
</gene>
<feature type="region of interest" description="Disordered" evidence="1">
    <location>
        <begin position="1"/>
        <end position="24"/>
    </location>
</feature>
<name>A0A953N6Y6_9BURK</name>
<dbReference type="SUPFAM" id="SSF110997">
    <property type="entry name" value="Sporulation related repeat"/>
    <property type="match status" value="1"/>
</dbReference>
<comment type="caution">
    <text evidence="4">The sequence shown here is derived from an EMBL/GenBank/DDBJ whole genome shotgun (WGS) entry which is preliminary data.</text>
</comment>
<feature type="compositionally biased region" description="Basic and acidic residues" evidence="1">
    <location>
        <begin position="1"/>
        <end position="11"/>
    </location>
</feature>
<feature type="region of interest" description="Disordered" evidence="1">
    <location>
        <begin position="163"/>
        <end position="182"/>
    </location>
</feature>
<dbReference type="InterPro" id="IPR036680">
    <property type="entry name" value="SPOR-like_sf"/>
</dbReference>
<dbReference type="Pfam" id="PF05036">
    <property type="entry name" value="SPOR"/>
    <property type="match status" value="1"/>
</dbReference>
<organism evidence="4 5">
    <name type="scientific">Zwartia hollandica</name>
    <dbReference type="NCBI Taxonomy" id="324606"/>
    <lineage>
        <taxon>Bacteria</taxon>
        <taxon>Pseudomonadati</taxon>
        <taxon>Pseudomonadota</taxon>
        <taxon>Betaproteobacteria</taxon>
        <taxon>Burkholderiales</taxon>
        <taxon>Alcaligenaceae</taxon>
        <taxon>Zwartia</taxon>
    </lineage>
</organism>
<dbReference type="AlphaFoldDB" id="A0A953N6Y6"/>
<feature type="domain" description="SPOR" evidence="3">
    <location>
        <begin position="182"/>
        <end position="262"/>
    </location>
</feature>
<keyword evidence="2" id="KW-0812">Transmembrane</keyword>
<dbReference type="RefSeq" id="WP_259659636.1">
    <property type="nucleotide sequence ID" value="NZ_JAHXRI010000001.1"/>
</dbReference>
<reference evidence="4" key="1">
    <citation type="submission" date="2021-07" db="EMBL/GenBank/DDBJ databases">
        <title>New genus and species of the family Alcaligenaceae.</title>
        <authorList>
            <person name="Hahn M.W."/>
        </authorList>
    </citation>
    <scope>NUCLEOTIDE SEQUENCE</scope>
    <source>
        <strain evidence="4">LF4-65</strain>
    </source>
</reference>
<evidence type="ECO:0000313" key="5">
    <source>
        <dbReference type="Proteomes" id="UP000739565"/>
    </source>
</evidence>
<dbReference type="Gene3D" id="3.30.70.1070">
    <property type="entry name" value="Sporulation related repeat"/>
    <property type="match status" value="1"/>
</dbReference>
<dbReference type="PROSITE" id="PS51724">
    <property type="entry name" value="SPOR"/>
    <property type="match status" value="1"/>
</dbReference>
<dbReference type="EMBL" id="JAHXRI010000001">
    <property type="protein sequence ID" value="MBZ1349224.1"/>
    <property type="molecule type" value="Genomic_DNA"/>
</dbReference>
<protein>
    <submittedName>
        <fullName evidence="4">SPOR domain-containing protein</fullName>
    </submittedName>
</protein>
<feature type="region of interest" description="Disordered" evidence="1">
    <location>
        <begin position="101"/>
        <end position="151"/>
    </location>
</feature>
<evidence type="ECO:0000256" key="1">
    <source>
        <dbReference type="SAM" id="MobiDB-lite"/>
    </source>
</evidence>
<evidence type="ECO:0000259" key="3">
    <source>
        <dbReference type="PROSITE" id="PS51724"/>
    </source>
</evidence>
<dbReference type="Proteomes" id="UP000739565">
    <property type="component" value="Unassembled WGS sequence"/>
</dbReference>
<keyword evidence="5" id="KW-1185">Reference proteome</keyword>
<evidence type="ECO:0000256" key="2">
    <source>
        <dbReference type="SAM" id="Phobius"/>
    </source>
</evidence>
<evidence type="ECO:0000313" key="4">
    <source>
        <dbReference type="EMBL" id="MBZ1349224.1"/>
    </source>
</evidence>
<dbReference type="GO" id="GO:0042834">
    <property type="term" value="F:peptidoglycan binding"/>
    <property type="evidence" value="ECO:0007669"/>
    <property type="project" value="InterPro"/>
</dbReference>
<feature type="compositionally biased region" description="Basic and acidic residues" evidence="1">
    <location>
        <begin position="116"/>
        <end position="137"/>
    </location>
</feature>
<sequence length="263" mass="27076">MGLFSRKDSASARKPAVKPRPSVTSEAQAAEMRVRARRRLAGAVALVLTAVIVLPMLLDSEPAPVATNIPIRIPDRQAAPFGPNAPEPPAAVEPTAVAQATPGAAPAPGATAAVSDDPKPELKVDPKRTDPPTRTEPPKAASPALSARSADGERALALLEGRPVRPAGASPTPAQTAAPRPPPAAGNFVVQAMSLDSADDAQRQRGKLLASGVSNAFVDGPVNVNGNPKYRVRIGPFPSREAAQAAQTRLRTLGYSGAFIASQ</sequence>
<proteinExistence type="predicted"/>
<keyword evidence="2" id="KW-1133">Transmembrane helix</keyword>
<dbReference type="InterPro" id="IPR007730">
    <property type="entry name" value="SPOR-like_dom"/>
</dbReference>
<keyword evidence="2" id="KW-0472">Membrane</keyword>
<feature type="compositionally biased region" description="Low complexity" evidence="1">
    <location>
        <begin position="166"/>
        <end position="178"/>
    </location>
</feature>